<dbReference type="Proteomes" id="UP000248057">
    <property type="component" value="Unassembled WGS sequence"/>
</dbReference>
<dbReference type="RefSeq" id="WP_110321106.1">
    <property type="nucleotide sequence ID" value="NZ_QJKD01000001.1"/>
</dbReference>
<organism evidence="2 3">
    <name type="scientific">Hungatella effluvii</name>
    <dbReference type="NCBI Taxonomy" id="1096246"/>
    <lineage>
        <taxon>Bacteria</taxon>
        <taxon>Bacillati</taxon>
        <taxon>Bacillota</taxon>
        <taxon>Clostridia</taxon>
        <taxon>Lachnospirales</taxon>
        <taxon>Lachnospiraceae</taxon>
        <taxon>Hungatella</taxon>
    </lineage>
</organism>
<keyword evidence="1" id="KW-1133">Transmembrane helix</keyword>
<comment type="caution">
    <text evidence="2">The sequence shown here is derived from an EMBL/GenBank/DDBJ whole genome shotgun (WGS) entry which is preliminary data.</text>
</comment>
<feature type="transmembrane region" description="Helical" evidence="1">
    <location>
        <begin position="40"/>
        <end position="63"/>
    </location>
</feature>
<gene>
    <name evidence="2" type="ORF">DFR60_10173</name>
</gene>
<dbReference type="EMBL" id="QJKD01000001">
    <property type="protein sequence ID" value="PXX56769.1"/>
    <property type="molecule type" value="Genomic_DNA"/>
</dbReference>
<sequence length="341" mass="38834">MKDFDELAEGLNDLPECYVMEDRGLERQIERQINRRITKISLRTLFAVAIAAAVLLLIINPVMKLCSFNPRPLFTSAEAAYENEFTKYMRVYYETAQPYVTVYDSSLKDRGFGRYVIEMSVLDTSSPIYVGLPPNVKMNVNWGRIAVEDPQNLTTVTANRYGYGLMSEEDKAALKEEMEELPDSSVIHLSLSIRTAKPVSEVIDAPIQVNWVEIYNEEGKVRGGLTIRKSIMGEDERDRVGMTDEELKQEYLGNLEYLLSQPQLLNALGLRMGSKGRYYVYPTTVGPVKELLDQTREQAVLTTKNYCISGKKQEILDYLNTIDYTSVMVDDVRLSILGKRK</sequence>
<dbReference type="AlphaFoldDB" id="A0A2V3YDT7"/>
<name>A0A2V3YDT7_9FIRM</name>
<keyword evidence="1" id="KW-0812">Transmembrane</keyword>
<protein>
    <recommendedName>
        <fullName evidence="4">Sigma factor regulator</fullName>
    </recommendedName>
</protein>
<accession>A0A2V3YDT7</accession>
<evidence type="ECO:0000313" key="2">
    <source>
        <dbReference type="EMBL" id="PXX56769.1"/>
    </source>
</evidence>
<evidence type="ECO:0008006" key="4">
    <source>
        <dbReference type="Google" id="ProtNLM"/>
    </source>
</evidence>
<keyword evidence="3" id="KW-1185">Reference proteome</keyword>
<reference evidence="2 3" key="1">
    <citation type="submission" date="2018-05" db="EMBL/GenBank/DDBJ databases">
        <title>Genomic Encyclopedia of Type Strains, Phase IV (KMG-IV): sequencing the most valuable type-strain genomes for metagenomic binning, comparative biology and taxonomic classification.</title>
        <authorList>
            <person name="Goeker M."/>
        </authorList>
    </citation>
    <scope>NUCLEOTIDE SEQUENCE [LARGE SCALE GENOMIC DNA]</scope>
    <source>
        <strain evidence="2 3">DSM 24995</strain>
    </source>
</reference>
<evidence type="ECO:0000313" key="3">
    <source>
        <dbReference type="Proteomes" id="UP000248057"/>
    </source>
</evidence>
<dbReference type="GeneID" id="86059429"/>
<proteinExistence type="predicted"/>
<keyword evidence="1" id="KW-0472">Membrane</keyword>
<evidence type="ECO:0000256" key="1">
    <source>
        <dbReference type="SAM" id="Phobius"/>
    </source>
</evidence>